<dbReference type="PROSITE" id="PS50013">
    <property type="entry name" value="CHROMO_2"/>
    <property type="match status" value="1"/>
</dbReference>
<name>A0ABQ8LEQ3_LABRO</name>
<evidence type="ECO:0000313" key="6">
    <source>
        <dbReference type="Proteomes" id="UP000830375"/>
    </source>
</evidence>
<feature type="compositionally biased region" description="Low complexity" evidence="3">
    <location>
        <begin position="482"/>
        <end position="491"/>
    </location>
</feature>
<comment type="caution">
    <text evidence="5">The sequence shown here is derived from an EMBL/GenBank/DDBJ whole genome shotgun (WGS) entry which is preliminary data.</text>
</comment>
<dbReference type="InterPro" id="IPR041577">
    <property type="entry name" value="RT_RNaseH_2"/>
</dbReference>
<dbReference type="SUPFAM" id="SSF56672">
    <property type="entry name" value="DNA/RNA polymerases"/>
    <property type="match status" value="1"/>
</dbReference>
<dbReference type="Proteomes" id="UP000830375">
    <property type="component" value="Unassembled WGS sequence"/>
</dbReference>
<dbReference type="SMART" id="SM00298">
    <property type="entry name" value="CHROMO"/>
    <property type="match status" value="1"/>
</dbReference>
<evidence type="ECO:0000259" key="4">
    <source>
        <dbReference type="PROSITE" id="PS50013"/>
    </source>
</evidence>
<feature type="compositionally biased region" description="Basic residues" evidence="3">
    <location>
        <begin position="472"/>
        <end position="481"/>
    </location>
</feature>
<keyword evidence="6" id="KW-1185">Reference proteome</keyword>
<dbReference type="Gene3D" id="3.10.20.370">
    <property type="match status" value="1"/>
</dbReference>
<dbReference type="Pfam" id="PF17919">
    <property type="entry name" value="RT_RNaseH_2"/>
    <property type="match status" value="1"/>
</dbReference>
<dbReference type="InterPro" id="IPR000953">
    <property type="entry name" value="Chromo/chromo_shadow_dom"/>
</dbReference>
<dbReference type="InterPro" id="IPR056924">
    <property type="entry name" value="SH3_Tf2-1"/>
</dbReference>
<dbReference type="InterPro" id="IPR043502">
    <property type="entry name" value="DNA/RNA_pol_sf"/>
</dbReference>
<organism evidence="5 6">
    <name type="scientific">Labeo rohita</name>
    <name type="common">Indian major carp</name>
    <name type="synonym">Cyprinus rohita</name>
    <dbReference type="NCBI Taxonomy" id="84645"/>
    <lineage>
        <taxon>Eukaryota</taxon>
        <taxon>Metazoa</taxon>
        <taxon>Chordata</taxon>
        <taxon>Craniata</taxon>
        <taxon>Vertebrata</taxon>
        <taxon>Euteleostomi</taxon>
        <taxon>Actinopterygii</taxon>
        <taxon>Neopterygii</taxon>
        <taxon>Teleostei</taxon>
        <taxon>Ostariophysi</taxon>
        <taxon>Cypriniformes</taxon>
        <taxon>Cyprinidae</taxon>
        <taxon>Labeoninae</taxon>
        <taxon>Labeonini</taxon>
        <taxon>Labeo</taxon>
    </lineage>
</organism>
<protein>
    <submittedName>
        <fullName evidence="5">Transposon Tf2-6 polyprotein</fullName>
    </submittedName>
</protein>
<dbReference type="InterPro" id="IPR016197">
    <property type="entry name" value="Chromo-like_dom_sf"/>
</dbReference>
<dbReference type="Pfam" id="PF24626">
    <property type="entry name" value="SH3_Tf2-1"/>
    <property type="match status" value="1"/>
</dbReference>
<dbReference type="PANTHER" id="PTHR37984">
    <property type="entry name" value="PROTEIN CBG26694"/>
    <property type="match status" value="1"/>
</dbReference>
<accession>A0ABQ8LEQ3</accession>
<feature type="domain" description="Chromo" evidence="4">
    <location>
        <begin position="407"/>
        <end position="472"/>
    </location>
</feature>
<reference evidence="5 6" key="1">
    <citation type="submission" date="2022-01" db="EMBL/GenBank/DDBJ databases">
        <title>A high-quality chromosome-level genome assembly of rohu carp, Labeo rohita.</title>
        <authorList>
            <person name="Arick M.A. II"/>
            <person name="Hsu C.-Y."/>
            <person name="Magbanua Z."/>
            <person name="Pechanova O."/>
            <person name="Grover C."/>
            <person name="Miller E."/>
            <person name="Thrash A."/>
            <person name="Ezzel L."/>
            <person name="Alam S."/>
            <person name="Benzie J."/>
            <person name="Hamilton M."/>
            <person name="Karsi A."/>
            <person name="Lawrence M.L."/>
            <person name="Peterson D.G."/>
        </authorList>
    </citation>
    <scope>NUCLEOTIDE SEQUENCE [LARGE SCALE GENOMIC DNA]</scope>
    <source>
        <strain evidence="6">BAU-BD-2019</strain>
        <tissue evidence="5">Blood</tissue>
    </source>
</reference>
<evidence type="ECO:0000256" key="2">
    <source>
        <dbReference type="ARBA" id="ARBA00023268"/>
    </source>
</evidence>
<comment type="subcellular location">
    <subcellularLocation>
        <location evidence="1">Nucleus</location>
    </subcellularLocation>
</comment>
<evidence type="ECO:0000256" key="3">
    <source>
        <dbReference type="SAM" id="MobiDB-lite"/>
    </source>
</evidence>
<gene>
    <name evidence="5" type="ORF">H4Q32_020417</name>
</gene>
<dbReference type="Gene3D" id="3.30.70.270">
    <property type="match status" value="1"/>
</dbReference>
<dbReference type="SUPFAM" id="SSF54160">
    <property type="entry name" value="Chromo domain-like"/>
    <property type="match status" value="1"/>
</dbReference>
<keyword evidence="2" id="KW-0511">Multifunctional enzyme</keyword>
<dbReference type="EMBL" id="JACTAM010000024">
    <property type="protein sequence ID" value="KAI2649191.1"/>
    <property type="molecule type" value="Genomic_DNA"/>
</dbReference>
<dbReference type="InterPro" id="IPR043128">
    <property type="entry name" value="Rev_trsase/Diguanyl_cyclase"/>
</dbReference>
<proteinExistence type="predicted"/>
<feature type="region of interest" description="Disordered" evidence="3">
    <location>
        <begin position="462"/>
        <end position="491"/>
    </location>
</feature>
<dbReference type="Gene3D" id="3.10.10.10">
    <property type="entry name" value="HIV Type 1 Reverse Transcriptase, subunit A, domain 1"/>
    <property type="match status" value="1"/>
</dbReference>
<evidence type="ECO:0000256" key="1">
    <source>
        <dbReference type="ARBA" id="ARBA00004123"/>
    </source>
</evidence>
<dbReference type="InterPro" id="IPR050951">
    <property type="entry name" value="Retrovirus_Pol_polyprotein"/>
</dbReference>
<sequence>MEEYTFIKDSYDHLPHQPLRASFFVGKKDGVLRLCIDYRQLNSQIQQQPYPLPLVPAALEELRGAKIFSKLDLWSAINLICIREGDEWKTAFITPPATTNIGSCRTVTPSVSMSSRVSLNISPGTPAAHKAFHQLKNICCTAPLLCHSNPEHPFVLELDASTTGIGAVLSQAAGEPPLLHPCAYHSLKLTLAEQNYNVGNQELLAIKLALEEWCHWFNFKITYRPGTKNVKADALSHLYSTDTPLEPETMSSVIMVRQRRLCRTGDLNSSRMSGKLSLNYLVYPLICHLIIIHRQTARLRGKFKSSDVTSGHTATKCILGYQPLRFPWTEEPSNVPAVDHWFRASERVWDSAHHHLQRAINRHKRFADAHRRENPQYQPGDQVWLSTRDLRLRLPCRKLSPRYIGSFKILRQINEVTYQLQLPPRGGRLEYLINWEGYGPEERSWIAREDVLDPALLQEFHQNHPNCPAPRSHGRPRRRVRASGAAPRGGAPPFISLTPPLLHCLVYRSHPYDSSRPLLAPLDPKTSYSPG</sequence>
<dbReference type="Pfam" id="PF00385">
    <property type="entry name" value="Chromo"/>
    <property type="match status" value="1"/>
</dbReference>
<dbReference type="InterPro" id="IPR023780">
    <property type="entry name" value="Chromo_domain"/>
</dbReference>
<dbReference type="PANTHER" id="PTHR37984:SF5">
    <property type="entry name" value="PROTEIN NYNRIN-LIKE"/>
    <property type="match status" value="1"/>
</dbReference>
<evidence type="ECO:0000313" key="5">
    <source>
        <dbReference type="EMBL" id="KAI2649191.1"/>
    </source>
</evidence>
<dbReference type="Gene3D" id="2.40.50.40">
    <property type="match status" value="1"/>
</dbReference>